<evidence type="ECO:0000313" key="12">
    <source>
        <dbReference type="EMBL" id="MST65565.1"/>
    </source>
</evidence>
<organism evidence="12 13">
    <name type="scientific">Oliverpabstia intestinalis</name>
    <dbReference type="NCBI Taxonomy" id="2606633"/>
    <lineage>
        <taxon>Bacteria</taxon>
        <taxon>Bacillati</taxon>
        <taxon>Bacillota</taxon>
        <taxon>Clostridia</taxon>
        <taxon>Lachnospirales</taxon>
        <taxon>Lachnospiraceae</taxon>
        <taxon>Oliverpabstia</taxon>
    </lineage>
</organism>
<keyword evidence="6 8" id="KW-0961">Cell wall biogenesis/degradation</keyword>
<dbReference type="PANTHER" id="PTHR30582">
    <property type="entry name" value="L,D-TRANSPEPTIDASE"/>
    <property type="match status" value="1"/>
</dbReference>
<feature type="chain" id="PRO_5030591433" evidence="10">
    <location>
        <begin position="26"/>
        <end position="855"/>
    </location>
</feature>
<evidence type="ECO:0000256" key="2">
    <source>
        <dbReference type="ARBA" id="ARBA00022679"/>
    </source>
</evidence>
<evidence type="ECO:0000256" key="9">
    <source>
        <dbReference type="SAM" id="MobiDB-lite"/>
    </source>
</evidence>
<feature type="signal peptide" evidence="10">
    <location>
        <begin position="1"/>
        <end position="25"/>
    </location>
</feature>
<feature type="repeat" description="Cell wall-binding" evidence="7">
    <location>
        <begin position="417"/>
        <end position="436"/>
    </location>
</feature>
<evidence type="ECO:0000259" key="11">
    <source>
        <dbReference type="PROSITE" id="PS52029"/>
    </source>
</evidence>
<evidence type="ECO:0000256" key="6">
    <source>
        <dbReference type="ARBA" id="ARBA00023316"/>
    </source>
</evidence>
<dbReference type="GO" id="GO:0071972">
    <property type="term" value="F:peptidoglycan L,D-transpeptidase activity"/>
    <property type="evidence" value="ECO:0007669"/>
    <property type="project" value="TreeGrafter"/>
</dbReference>
<keyword evidence="13" id="KW-1185">Reference proteome</keyword>
<dbReference type="Proteomes" id="UP000440513">
    <property type="component" value="Unassembled WGS sequence"/>
</dbReference>
<dbReference type="InterPro" id="IPR038063">
    <property type="entry name" value="Transpep_catalytic_dom"/>
</dbReference>
<dbReference type="SUPFAM" id="SSF69360">
    <property type="entry name" value="Cell wall binding repeat"/>
    <property type="match status" value="5"/>
</dbReference>
<dbReference type="PROSITE" id="PS52029">
    <property type="entry name" value="LD_TPASE"/>
    <property type="match status" value="1"/>
</dbReference>
<dbReference type="UniPathway" id="UPA00219"/>
<feature type="repeat" description="Cell wall-binding" evidence="7">
    <location>
        <begin position="560"/>
        <end position="579"/>
    </location>
</feature>
<keyword evidence="3" id="KW-0677">Repeat</keyword>
<dbReference type="GO" id="GO:0008360">
    <property type="term" value="P:regulation of cell shape"/>
    <property type="evidence" value="ECO:0007669"/>
    <property type="project" value="UniProtKB-UniRule"/>
</dbReference>
<dbReference type="Gene3D" id="2.40.440.10">
    <property type="entry name" value="L,D-transpeptidase catalytic domain-like"/>
    <property type="match status" value="1"/>
</dbReference>
<evidence type="ECO:0000256" key="1">
    <source>
        <dbReference type="ARBA" id="ARBA00004752"/>
    </source>
</evidence>
<feature type="active site" description="Proton donor/acceptor" evidence="8">
    <location>
        <position position="772"/>
    </location>
</feature>
<feature type="region of interest" description="Disordered" evidence="9">
    <location>
        <begin position="30"/>
        <end position="84"/>
    </location>
</feature>
<protein>
    <submittedName>
        <fullName evidence="12">L,D-transpeptidase family protein</fullName>
    </submittedName>
</protein>
<dbReference type="Pfam" id="PF03734">
    <property type="entry name" value="YkuD"/>
    <property type="match status" value="1"/>
</dbReference>
<feature type="repeat" description="Cell wall-binding" evidence="7">
    <location>
        <begin position="498"/>
        <end position="517"/>
    </location>
</feature>
<feature type="repeat" description="Cell wall-binding" evidence="7">
    <location>
        <begin position="437"/>
        <end position="456"/>
    </location>
</feature>
<evidence type="ECO:0000256" key="7">
    <source>
        <dbReference type="PROSITE-ProRule" id="PRU00591"/>
    </source>
</evidence>
<keyword evidence="4 8" id="KW-0133">Cell shape</keyword>
<dbReference type="GO" id="GO:0016740">
    <property type="term" value="F:transferase activity"/>
    <property type="evidence" value="ECO:0007669"/>
    <property type="project" value="UniProtKB-KW"/>
</dbReference>
<feature type="repeat" description="Cell wall-binding" evidence="7">
    <location>
        <begin position="643"/>
        <end position="662"/>
    </location>
</feature>
<dbReference type="GO" id="GO:0018104">
    <property type="term" value="P:peptidoglycan-protein cross-linking"/>
    <property type="evidence" value="ECO:0007669"/>
    <property type="project" value="TreeGrafter"/>
</dbReference>
<dbReference type="RefSeq" id="WP_154431361.1">
    <property type="nucleotide sequence ID" value="NZ_VUMS01000003.1"/>
</dbReference>
<proteinExistence type="predicted"/>
<gene>
    <name evidence="12" type="ORF">FYJ57_02185</name>
</gene>
<dbReference type="Gene3D" id="2.10.270.10">
    <property type="entry name" value="Cholin Binding"/>
    <property type="match status" value="9"/>
</dbReference>
<evidence type="ECO:0000256" key="4">
    <source>
        <dbReference type="ARBA" id="ARBA00022960"/>
    </source>
</evidence>
<evidence type="ECO:0000256" key="10">
    <source>
        <dbReference type="SAM" id="SignalP"/>
    </source>
</evidence>
<dbReference type="Pfam" id="PF01473">
    <property type="entry name" value="Choline_bind_1"/>
    <property type="match status" value="7"/>
</dbReference>
<dbReference type="EMBL" id="VUMS01000003">
    <property type="protein sequence ID" value="MST65565.1"/>
    <property type="molecule type" value="Genomic_DNA"/>
</dbReference>
<evidence type="ECO:0000256" key="3">
    <source>
        <dbReference type="ARBA" id="ARBA00022737"/>
    </source>
</evidence>
<feature type="active site" description="Nucleophile" evidence="8">
    <location>
        <position position="801"/>
    </location>
</feature>
<sequence length="855" mass="95333">MKKRRGILFALGIVLSLSVAVPAVAAENVTGTTVTQDSVENEQEQEASKENETDAAQIPQIQDEEKSADAAGAEKEVAPTWEKHKTDGGEAWRLKLGENSYAHDTFYTNDGKTYYINKDGDMTTGYVKVDASATDPSATDPSAVKLDPGLYYFSKEGNDPSIDTFGSMLKDCWAQEADENGAWYYLGLDGKAVNTGEKTGWQQPEEDWYYLKEDGTIDTSKTGWVQIENVWMKADKGVAAIQNAGWYQIENRWYMLKNDGTRDTSKVNWQQINGSWYFLKADGSRDTSKTGMQTGINGKTYFLNAEGVPQNGFQTVNGVAYYFDVQAGTARQLGNNWQQMNGAWYWIENGRVATGWRVINGKWYYLNPADGRMLTGFYKDATGQLFYSDGSGAMLSTTGWYLLNGTWYWVNGNGSLATGWINVGGTWYYMGENGAMKTGWYQVKGVWYYSNGSGAMQTGWLNRGGTWYYLTGSGAMATGWINLGGTWYYLNPGNGDMKIGWYQVNGAWYYSNGSGAMQTGWLNRGGTWYYLTGSGAMATGWINLGGTWYYLNPGNGDMMGAGWHLINNKWYYFGGSGAMYSNRWIGNYYVGGNGEMLTNTWVGSYWVGADGKWIPNYDPDANANWVKSGNTWYYQRPDGSKLTNSWKRINGSWYYFGADGAMTTGWKYVDGYKFYFGTDGKMVQDVDKLIGKQSSYRITVNRVKCQVTVYAANETGNYCIPVKTFTCSVGKAETPTHAGTYATLKKQNPVELMGPSWGKYGTQINNYGDWFHSVACSNPDPTYALAAGNYNMLGQPASHGCVRLCVRDAKWIYDNCGLYTRVDISDTEYTPFDKAPTIKIPASQNWDPTDADAKR</sequence>
<dbReference type="CDD" id="cd16913">
    <property type="entry name" value="YkuD_like"/>
    <property type="match status" value="1"/>
</dbReference>
<comment type="pathway">
    <text evidence="1 8">Cell wall biogenesis; peptidoglycan biosynthesis.</text>
</comment>
<dbReference type="Pfam" id="PF19085">
    <property type="entry name" value="Choline_bind_2"/>
    <property type="match status" value="1"/>
</dbReference>
<feature type="repeat" description="Cell wall-binding" evidence="7">
    <location>
        <begin position="266"/>
        <end position="285"/>
    </location>
</feature>
<evidence type="ECO:0000256" key="8">
    <source>
        <dbReference type="PROSITE-ProRule" id="PRU01373"/>
    </source>
</evidence>
<dbReference type="AlphaFoldDB" id="A0A7X2P169"/>
<feature type="repeat" description="Cell wall-binding" evidence="7">
    <location>
        <begin position="518"/>
        <end position="537"/>
    </location>
</feature>
<dbReference type="SUPFAM" id="SSF141523">
    <property type="entry name" value="L,D-transpeptidase catalytic domain-like"/>
    <property type="match status" value="1"/>
</dbReference>
<evidence type="ECO:0000313" key="13">
    <source>
        <dbReference type="Proteomes" id="UP000440513"/>
    </source>
</evidence>
<feature type="compositionally biased region" description="Basic and acidic residues" evidence="9">
    <location>
        <begin position="63"/>
        <end position="84"/>
    </location>
</feature>
<dbReference type="GO" id="GO:0071555">
    <property type="term" value="P:cell wall organization"/>
    <property type="evidence" value="ECO:0007669"/>
    <property type="project" value="UniProtKB-UniRule"/>
</dbReference>
<feature type="repeat" description="Cell wall-binding" evidence="7">
    <location>
        <begin position="457"/>
        <end position="476"/>
    </location>
</feature>
<feature type="domain" description="L,D-TPase catalytic" evidence="11">
    <location>
        <begin position="696"/>
        <end position="825"/>
    </location>
</feature>
<evidence type="ECO:0000256" key="5">
    <source>
        <dbReference type="ARBA" id="ARBA00022984"/>
    </source>
</evidence>
<keyword evidence="10" id="KW-0732">Signal</keyword>
<dbReference type="GO" id="GO:0005576">
    <property type="term" value="C:extracellular region"/>
    <property type="evidence" value="ECO:0007669"/>
    <property type="project" value="TreeGrafter"/>
</dbReference>
<dbReference type="InterPro" id="IPR005490">
    <property type="entry name" value="LD_TPept_cat_dom"/>
</dbReference>
<keyword evidence="2" id="KW-0808">Transferase</keyword>
<feature type="repeat" description="Cell wall-binding" evidence="7">
    <location>
        <begin position="198"/>
        <end position="217"/>
    </location>
</feature>
<keyword evidence="5 8" id="KW-0573">Peptidoglycan synthesis</keyword>
<dbReference type="InterPro" id="IPR018337">
    <property type="entry name" value="Cell_wall/Cho-bd_repeat"/>
</dbReference>
<dbReference type="InterPro" id="IPR050979">
    <property type="entry name" value="LD-transpeptidase"/>
</dbReference>
<reference evidence="12 13" key="1">
    <citation type="submission" date="2019-08" db="EMBL/GenBank/DDBJ databases">
        <title>In-depth cultivation of the pig gut microbiome towards novel bacterial diversity and tailored functional studies.</title>
        <authorList>
            <person name="Wylensek D."/>
            <person name="Hitch T.C.A."/>
            <person name="Clavel T."/>
        </authorList>
    </citation>
    <scope>NUCLEOTIDE SEQUENCE [LARGE SCALE GENOMIC DNA]</scope>
    <source>
        <strain evidence="12 13">BSM-380-WT-5A</strain>
    </source>
</reference>
<feature type="repeat" description="Cell wall-binding" evidence="7">
    <location>
        <begin position="663"/>
        <end position="682"/>
    </location>
</feature>
<dbReference type="Pfam" id="PF19127">
    <property type="entry name" value="Choline_bind_3"/>
    <property type="match status" value="4"/>
</dbReference>
<dbReference type="PROSITE" id="PS51170">
    <property type="entry name" value="CW"/>
    <property type="match status" value="10"/>
</dbReference>
<accession>A0A7X2P169</accession>
<comment type="caution">
    <text evidence="12">The sequence shown here is derived from an EMBL/GenBank/DDBJ whole genome shotgun (WGS) entry which is preliminary data.</text>
</comment>
<name>A0A7X2P169_9FIRM</name>
<dbReference type="PANTHER" id="PTHR30582:SF2">
    <property type="entry name" value="L,D-TRANSPEPTIDASE YCIB-RELATED"/>
    <property type="match status" value="1"/>
</dbReference>